<dbReference type="CDD" id="cd16917">
    <property type="entry name" value="HATPase_UhpB-NarQ-NarX-like"/>
    <property type="match status" value="1"/>
</dbReference>
<dbReference type="InterPro" id="IPR036890">
    <property type="entry name" value="HATPase_C_sf"/>
</dbReference>
<evidence type="ECO:0000259" key="11">
    <source>
        <dbReference type="PROSITE" id="PS50109"/>
    </source>
</evidence>
<dbReference type="PROSITE" id="PS50109">
    <property type="entry name" value="HIS_KIN"/>
    <property type="match status" value="1"/>
</dbReference>
<keyword evidence="4" id="KW-0808">Transferase</keyword>
<evidence type="ECO:0000256" key="10">
    <source>
        <dbReference type="SAM" id="MobiDB-lite"/>
    </source>
</evidence>
<reference evidence="12 13" key="1">
    <citation type="submission" date="2023-08" db="EMBL/GenBank/DDBJ databases">
        <title>Genome sequence of Thermaerobacter compostii strain Ins1, a spore-forming filamentous bacterium isolated from a deep geothermal reservoir.</title>
        <authorList>
            <person name="Bregnard D."/>
            <person name="Gonzalez D."/>
            <person name="Junier P."/>
        </authorList>
    </citation>
    <scope>NUCLEOTIDE SEQUENCE [LARGE SCALE GENOMIC DNA]</scope>
    <source>
        <strain evidence="12 13">Ins1</strain>
    </source>
</reference>
<keyword evidence="9" id="KW-0175">Coiled coil</keyword>
<evidence type="ECO:0000313" key="13">
    <source>
        <dbReference type="Proteomes" id="UP001304683"/>
    </source>
</evidence>
<dbReference type="EC" id="2.7.13.3" evidence="2"/>
<gene>
    <name evidence="12" type="ORF">Q5761_10990</name>
</gene>
<dbReference type="RefSeq" id="WP_318750624.1">
    <property type="nucleotide sequence ID" value="NZ_CP132508.1"/>
</dbReference>
<evidence type="ECO:0000256" key="7">
    <source>
        <dbReference type="ARBA" id="ARBA00022840"/>
    </source>
</evidence>
<evidence type="ECO:0000256" key="6">
    <source>
        <dbReference type="ARBA" id="ARBA00022777"/>
    </source>
</evidence>
<dbReference type="InterPro" id="IPR003594">
    <property type="entry name" value="HATPase_dom"/>
</dbReference>
<keyword evidence="7" id="KW-0067">ATP-binding</keyword>
<evidence type="ECO:0000256" key="4">
    <source>
        <dbReference type="ARBA" id="ARBA00022679"/>
    </source>
</evidence>
<keyword evidence="3" id="KW-0597">Phosphoprotein</keyword>
<keyword evidence="8" id="KW-0902">Two-component regulatory system</keyword>
<evidence type="ECO:0000256" key="1">
    <source>
        <dbReference type="ARBA" id="ARBA00000085"/>
    </source>
</evidence>
<evidence type="ECO:0000256" key="9">
    <source>
        <dbReference type="SAM" id="Coils"/>
    </source>
</evidence>
<feature type="region of interest" description="Disordered" evidence="10">
    <location>
        <begin position="388"/>
        <end position="454"/>
    </location>
</feature>
<feature type="domain" description="Histidine kinase" evidence="11">
    <location>
        <begin position="210"/>
        <end position="395"/>
    </location>
</feature>
<dbReference type="EMBL" id="CP132508">
    <property type="protein sequence ID" value="WPD18870.1"/>
    <property type="molecule type" value="Genomic_DNA"/>
</dbReference>
<feature type="coiled-coil region" evidence="9">
    <location>
        <begin position="160"/>
        <end position="190"/>
    </location>
</feature>
<evidence type="ECO:0000256" key="2">
    <source>
        <dbReference type="ARBA" id="ARBA00012438"/>
    </source>
</evidence>
<dbReference type="InterPro" id="IPR050482">
    <property type="entry name" value="Sensor_HK_TwoCompSys"/>
</dbReference>
<dbReference type="PANTHER" id="PTHR24421">
    <property type="entry name" value="NITRATE/NITRITE SENSOR PROTEIN NARX-RELATED"/>
    <property type="match status" value="1"/>
</dbReference>
<protein>
    <recommendedName>
        <fullName evidence="2">histidine kinase</fullName>
        <ecNumber evidence="2">2.7.13.3</ecNumber>
    </recommendedName>
</protein>
<dbReference type="PANTHER" id="PTHR24421:SF10">
    <property type="entry name" value="NITRATE_NITRITE SENSOR PROTEIN NARQ"/>
    <property type="match status" value="1"/>
</dbReference>
<evidence type="ECO:0000256" key="5">
    <source>
        <dbReference type="ARBA" id="ARBA00022741"/>
    </source>
</evidence>
<accession>A0ABZ0QN02</accession>
<dbReference type="Pfam" id="PF02518">
    <property type="entry name" value="HATPase_c"/>
    <property type="match status" value="1"/>
</dbReference>
<comment type="catalytic activity">
    <reaction evidence="1">
        <text>ATP + protein L-histidine = ADP + protein N-phospho-L-histidine.</text>
        <dbReference type="EC" id="2.7.13.3"/>
    </reaction>
</comment>
<name>A0ABZ0QN02_9FIRM</name>
<evidence type="ECO:0000313" key="12">
    <source>
        <dbReference type="EMBL" id="WPD18870.1"/>
    </source>
</evidence>
<sequence length="454" mass="46168">MDPWKLERSQAPEEAGYQLTRLVLFAAGAGAWLLAVPRPAPAVALALAGALVLAAGAQAGPPWPSGSRAAAAPWRAAAALGAGLACALWALHRSGEVGLVGPAAAVVMGVPSVVGRRWAAWCSAAAVAAGAATAAAVAGPRGALFAGAALLAAAWSGDLHAAHRAERRRLERAVAELATAQVRLAELAARSREVAARREREELLGALHDALGHTLTAQLLQVALARRLLSVDPAAASARLEAVERGLRGGLDQVRQLLRRSLHPARLPLASALERLADDFSAATGVAVRVVLDPDATGVSDVDDEVAGIVLRAVQEALTNAARHGGARRVEVSLAMAGPRVRLFVRDDGMGAATLIPGMGLGRMAAAVQRVGGTVRFETAPGRGFGVEIGLPRRLPPQPHHATDRGGGSGPMPDHPGAGVPQAPAGPVAGQARRSAPRPAGRTEAGRPGPAEGA</sequence>
<keyword evidence="6 12" id="KW-0418">Kinase</keyword>
<dbReference type="GO" id="GO:0016301">
    <property type="term" value="F:kinase activity"/>
    <property type="evidence" value="ECO:0007669"/>
    <property type="project" value="UniProtKB-KW"/>
</dbReference>
<dbReference type="Pfam" id="PF07730">
    <property type="entry name" value="HisKA_3"/>
    <property type="match status" value="1"/>
</dbReference>
<dbReference type="Gene3D" id="1.20.5.1930">
    <property type="match status" value="1"/>
</dbReference>
<evidence type="ECO:0000256" key="3">
    <source>
        <dbReference type="ARBA" id="ARBA00022553"/>
    </source>
</evidence>
<organism evidence="12 13">
    <name type="scientific">Thermaerobacter composti</name>
    <dbReference type="NCBI Taxonomy" id="554949"/>
    <lineage>
        <taxon>Bacteria</taxon>
        <taxon>Bacillati</taxon>
        <taxon>Bacillota</taxon>
        <taxon>Clostridia</taxon>
        <taxon>Eubacteriales</taxon>
        <taxon>Clostridiales Family XVII. Incertae Sedis</taxon>
        <taxon>Thermaerobacter</taxon>
    </lineage>
</organism>
<dbReference type="Gene3D" id="3.30.565.10">
    <property type="entry name" value="Histidine kinase-like ATPase, C-terminal domain"/>
    <property type="match status" value="1"/>
</dbReference>
<dbReference type="InterPro" id="IPR011712">
    <property type="entry name" value="Sig_transdc_His_kin_sub3_dim/P"/>
</dbReference>
<feature type="compositionally biased region" description="Low complexity" evidence="10">
    <location>
        <begin position="416"/>
        <end position="432"/>
    </location>
</feature>
<dbReference type="InterPro" id="IPR005467">
    <property type="entry name" value="His_kinase_dom"/>
</dbReference>
<proteinExistence type="predicted"/>
<keyword evidence="13" id="KW-1185">Reference proteome</keyword>
<dbReference type="Proteomes" id="UP001304683">
    <property type="component" value="Chromosome"/>
</dbReference>
<dbReference type="SUPFAM" id="SSF55874">
    <property type="entry name" value="ATPase domain of HSP90 chaperone/DNA topoisomerase II/histidine kinase"/>
    <property type="match status" value="1"/>
</dbReference>
<keyword evidence="5" id="KW-0547">Nucleotide-binding</keyword>
<evidence type="ECO:0000256" key="8">
    <source>
        <dbReference type="ARBA" id="ARBA00023012"/>
    </source>
</evidence>